<dbReference type="GO" id="GO:0005737">
    <property type="term" value="C:cytoplasm"/>
    <property type="evidence" value="ECO:0007669"/>
    <property type="project" value="TreeGrafter"/>
</dbReference>
<dbReference type="InterPro" id="IPR050593">
    <property type="entry name" value="LovG"/>
</dbReference>
<comment type="caution">
    <text evidence="3">The sequence shown here is derived from an EMBL/GenBank/DDBJ whole genome shotgun (WGS) entry which is preliminary data.</text>
</comment>
<dbReference type="GO" id="GO:0005634">
    <property type="term" value="C:nucleus"/>
    <property type="evidence" value="ECO:0007669"/>
    <property type="project" value="TreeGrafter"/>
</dbReference>
<evidence type="ECO:0000313" key="4">
    <source>
        <dbReference type="Proteomes" id="UP000658997"/>
    </source>
</evidence>
<dbReference type="GO" id="GO:0016787">
    <property type="term" value="F:hydrolase activity"/>
    <property type="evidence" value="ECO:0007669"/>
    <property type="project" value="UniProtKB-KW"/>
</dbReference>
<sequence length="314" mass="33540">MMAPRKIRLLGLHGKGTSARIMKTQIKPIIDALGGILEVDFLDGGHVSCPYQGIESVFPRQAYYSWYEQPTAASLQSAHNRVADKLCISVDRTVKEMPKQMVSINTTLETQGLGVYTPPETPTPSARADAAAEMSFYRSLTSQPALTTGSMGAANGASGLIDRRLAHVAAGLDTPDSYPRTPMDAGIRPYDGLICFSQGCAVSTGLLLELGAKLGYGGTLQVQFIILICGGRPFDRKGTLERVDASGTVPIDLPSVHIQGRQDAGLEESKKLASLYSESGKQVIELDIGHCPPRRTSDVGIVAAAIRKVVSQLI</sequence>
<feature type="domain" description="Serine hydrolase" evidence="2">
    <location>
        <begin position="5"/>
        <end position="297"/>
    </location>
</feature>
<dbReference type="InterPro" id="IPR029058">
    <property type="entry name" value="AB_hydrolase_fold"/>
</dbReference>
<evidence type="ECO:0000259" key="2">
    <source>
        <dbReference type="Pfam" id="PF03959"/>
    </source>
</evidence>
<dbReference type="PANTHER" id="PTHR48070">
    <property type="entry name" value="ESTERASE OVCA2"/>
    <property type="match status" value="1"/>
</dbReference>
<dbReference type="AlphaFoldDB" id="A0A8H8QM01"/>
<keyword evidence="1" id="KW-0378">Hydrolase</keyword>
<protein>
    <recommendedName>
        <fullName evidence="2">Serine hydrolase domain-containing protein</fullName>
    </recommendedName>
</protein>
<name>A0A8H8QM01_9BASI</name>
<dbReference type="InterPro" id="IPR005645">
    <property type="entry name" value="FSH-like_dom"/>
</dbReference>
<reference evidence="3" key="1">
    <citation type="submission" date="2018-08" db="EMBL/GenBank/DDBJ databases">
        <authorList>
            <person name="Guldener U."/>
        </authorList>
    </citation>
    <scope>NUCLEOTIDE SEQUENCE</scope>
    <source>
        <strain evidence="3">UB2</strain>
    </source>
</reference>
<dbReference type="EMBL" id="ULHB01000026">
    <property type="protein sequence ID" value="SYW77454.1"/>
    <property type="molecule type" value="Genomic_DNA"/>
</dbReference>
<dbReference type="Pfam" id="PF03959">
    <property type="entry name" value="FSH1"/>
    <property type="match status" value="1"/>
</dbReference>
<organism evidence="3 4">
    <name type="scientific">Ustilago bromivora</name>
    <dbReference type="NCBI Taxonomy" id="307758"/>
    <lineage>
        <taxon>Eukaryota</taxon>
        <taxon>Fungi</taxon>
        <taxon>Dikarya</taxon>
        <taxon>Basidiomycota</taxon>
        <taxon>Ustilaginomycotina</taxon>
        <taxon>Ustilaginomycetes</taxon>
        <taxon>Ustilaginales</taxon>
        <taxon>Ustilaginaceae</taxon>
        <taxon>Ustilago</taxon>
    </lineage>
</organism>
<dbReference type="PANTHER" id="PTHR48070:SF6">
    <property type="entry name" value="ESTERASE OVCA2"/>
    <property type="match status" value="1"/>
</dbReference>
<evidence type="ECO:0000256" key="1">
    <source>
        <dbReference type="ARBA" id="ARBA00022801"/>
    </source>
</evidence>
<gene>
    <name evidence="3" type="ORF">UBRO2_01834</name>
</gene>
<dbReference type="Gene3D" id="3.40.50.1820">
    <property type="entry name" value="alpha/beta hydrolase"/>
    <property type="match status" value="1"/>
</dbReference>
<dbReference type="Proteomes" id="UP000658997">
    <property type="component" value="Unassembled WGS sequence"/>
</dbReference>
<proteinExistence type="predicted"/>
<keyword evidence="4" id="KW-1185">Reference proteome</keyword>
<accession>A0A8H8QM01</accession>
<evidence type="ECO:0000313" key="3">
    <source>
        <dbReference type="EMBL" id="SYW77454.1"/>
    </source>
</evidence>